<dbReference type="OrthoDB" id="5319830at2759"/>
<dbReference type="GO" id="GO:0016592">
    <property type="term" value="C:mediator complex"/>
    <property type="evidence" value="ECO:0007669"/>
    <property type="project" value="InterPro"/>
</dbReference>
<dbReference type="EMBL" id="KV878336">
    <property type="protein sequence ID" value="OJJ50756.1"/>
    <property type="molecule type" value="Genomic_DNA"/>
</dbReference>
<dbReference type="GO" id="GO:0003712">
    <property type="term" value="F:transcription coregulator activity"/>
    <property type="evidence" value="ECO:0007669"/>
    <property type="project" value="InterPro"/>
</dbReference>
<sequence length="654" mass="73185">MSESFTLPLRPAVRKTEYKDTLPIQIAQINAQWGAFRDVSEESLRAEIQAEKEKGEETADNEEAKGVSDLDSTERLEQLYKRRAEILQFAMVVGGLTAGRQAHFETMFALDFVSLLLSKHTPRQAETSMSAYLKQVTPLGTLNAEPVNPPPKPEAVVSDIKTVSRGWKMQSFKAAANRLLLAATRLEGEVAAETRYWNEVLAVKDKGWKVCRLPRERQALGVQYGFLEATPIFRDRGLYSLGRADDGRLILDKGVVSTRARTVRVRIRENDRLIGRSKLVSTSSSNPESNDNLILQARDTLYEEELFHELVREARVVANQGVTTRQNLIQFAVGEQEILLDLVDVDQAIESENTEQCSGQQGQLAQAIWHSIHILLAYSHRQNLRRRSQAPPPLSQKKRHLPEYPLLRPIMAYLQHNAHVRYLESFLRDVFGVLKSAGLKCNFVSCPFSSVRLPRPNSAGSKVENLVQGFLSPLESTFTASLLNPRSSFNVTIRTSVISPSFGTSYDISIQLPKFPDVQAPTNMGLKEEVTAALTHFIMLDTVAAISMYRPKLPEPPSQVPQEPLTWEATYPHHGELTGSSPAKKPSQRMRITLSRAELTAETHPVRGFEMPTPRNRPTSSKPITSRTWKLFNTAAAPDGTLMEFVAEASRAHS</sequence>
<dbReference type="Gene3D" id="6.10.250.2620">
    <property type="match status" value="1"/>
</dbReference>
<dbReference type="PANTHER" id="PTHR13114:SF7">
    <property type="entry name" value="MEDIATOR OF RNA POLYMERASE II TRANSCRIPTION SUBUNIT 17"/>
    <property type="match status" value="1"/>
</dbReference>
<dbReference type="Proteomes" id="UP000184188">
    <property type="component" value="Unassembled WGS sequence"/>
</dbReference>
<dbReference type="GO" id="GO:0006357">
    <property type="term" value="P:regulation of transcription by RNA polymerase II"/>
    <property type="evidence" value="ECO:0007669"/>
    <property type="project" value="InterPro"/>
</dbReference>
<protein>
    <recommendedName>
        <fullName evidence="3 8">Mediator of RNA polymerase II transcription subunit 17</fullName>
    </recommendedName>
    <alternativeName>
        <fullName evidence="7 8">Mediator complex subunit 17</fullName>
    </alternativeName>
</protein>
<comment type="similarity">
    <text evidence="2 8">Belongs to the Mediator complex subunit 17 family.</text>
</comment>
<keyword evidence="11" id="KW-1185">Reference proteome</keyword>
<evidence type="ECO:0000256" key="9">
    <source>
        <dbReference type="SAM" id="MobiDB-lite"/>
    </source>
</evidence>
<name>A0A1L9SUD9_9EURO</name>
<keyword evidence="6 8" id="KW-0539">Nucleus</keyword>
<dbReference type="Pfam" id="PF10156">
    <property type="entry name" value="Med17"/>
    <property type="match status" value="1"/>
</dbReference>
<dbReference type="InterPro" id="IPR019313">
    <property type="entry name" value="Mediator_Med17"/>
</dbReference>
<comment type="subunit">
    <text evidence="8">Component of the Mediator complex.</text>
</comment>
<evidence type="ECO:0000313" key="10">
    <source>
        <dbReference type="EMBL" id="OJJ50756.1"/>
    </source>
</evidence>
<proteinExistence type="inferred from homology"/>
<dbReference type="VEuPathDB" id="FungiDB:ASPZODRAFT_137898"/>
<evidence type="ECO:0000256" key="6">
    <source>
        <dbReference type="ARBA" id="ARBA00023242"/>
    </source>
</evidence>
<evidence type="ECO:0000256" key="7">
    <source>
        <dbReference type="ARBA" id="ARBA00032014"/>
    </source>
</evidence>
<evidence type="ECO:0000256" key="3">
    <source>
        <dbReference type="ARBA" id="ARBA00019610"/>
    </source>
</evidence>
<organism evidence="10 11">
    <name type="scientific">Penicilliopsis zonata CBS 506.65</name>
    <dbReference type="NCBI Taxonomy" id="1073090"/>
    <lineage>
        <taxon>Eukaryota</taxon>
        <taxon>Fungi</taxon>
        <taxon>Dikarya</taxon>
        <taxon>Ascomycota</taxon>
        <taxon>Pezizomycotina</taxon>
        <taxon>Eurotiomycetes</taxon>
        <taxon>Eurotiomycetidae</taxon>
        <taxon>Eurotiales</taxon>
        <taxon>Aspergillaceae</taxon>
        <taxon>Penicilliopsis</taxon>
    </lineage>
</organism>
<evidence type="ECO:0000313" key="11">
    <source>
        <dbReference type="Proteomes" id="UP000184188"/>
    </source>
</evidence>
<keyword evidence="8" id="KW-0010">Activator</keyword>
<dbReference type="PANTHER" id="PTHR13114">
    <property type="entry name" value="MEDIATOR OF RNA POLYMERASE II TRANSCRIPTION SUBUNIT 17"/>
    <property type="match status" value="1"/>
</dbReference>
<evidence type="ECO:0000256" key="1">
    <source>
        <dbReference type="ARBA" id="ARBA00004123"/>
    </source>
</evidence>
<accession>A0A1L9SUD9</accession>
<gene>
    <name evidence="8" type="primary">MED17</name>
    <name evidence="10" type="ORF">ASPZODRAFT_137898</name>
</gene>
<evidence type="ECO:0000256" key="8">
    <source>
        <dbReference type="RuleBase" id="RU364140"/>
    </source>
</evidence>
<dbReference type="AlphaFoldDB" id="A0A1L9SUD9"/>
<feature type="region of interest" description="Disordered" evidence="9">
    <location>
        <begin position="50"/>
        <end position="70"/>
    </location>
</feature>
<comment type="subcellular location">
    <subcellularLocation>
        <location evidence="1 8">Nucleus</location>
    </subcellularLocation>
</comment>
<dbReference type="STRING" id="1073090.A0A1L9SUD9"/>
<keyword evidence="5 8" id="KW-0804">Transcription</keyword>
<reference evidence="11" key="1">
    <citation type="journal article" date="2017" name="Genome Biol.">
        <title>Comparative genomics reveals high biological diversity and specific adaptations in the industrially and medically important fungal genus Aspergillus.</title>
        <authorList>
            <person name="de Vries R.P."/>
            <person name="Riley R."/>
            <person name="Wiebenga A."/>
            <person name="Aguilar-Osorio G."/>
            <person name="Amillis S."/>
            <person name="Uchima C.A."/>
            <person name="Anderluh G."/>
            <person name="Asadollahi M."/>
            <person name="Askin M."/>
            <person name="Barry K."/>
            <person name="Battaglia E."/>
            <person name="Bayram O."/>
            <person name="Benocci T."/>
            <person name="Braus-Stromeyer S.A."/>
            <person name="Caldana C."/>
            <person name="Canovas D."/>
            <person name="Cerqueira G.C."/>
            <person name="Chen F."/>
            <person name="Chen W."/>
            <person name="Choi C."/>
            <person name="Clum A."/>
            <person name="Dos Santos R.A."/>
            <person name="Damasio A.R."/>
            <person name="Diallinas G."/>
            <person name="Emri T."/>
            <person name="Fekete E."/>
            <person name="Flipphi M."/>
            <person name="Freyberg S."/>
            <person name="Gallo A."/>
            <person name="Gournas C."/>
            <person name="Habgood R."/>
            <person name="Hainaut M."/>
            <person name="Harispe M.L."/>
            <person name="Henrissat B."/>
            <person name="Hilden K.S."/>
            <person name="Hope R."/>
            <person name="Hossain A."/>
            <person name="Karabika E."/>
            <person name="Karaffa L."/>
            <person name="Karanyi Z."/>
            <person name="Krasevec N."/>
            <person name="Kuo A."/>
            <person name="Kusch H."/>
            <person name="LaButti K."/>
            <person name="Lagendijk E.L."/>
            <person name="Lapidus A."/>
            <person name="Levasseur A."/>
            <person name="Lindquist E."/>
            <person name="Lipzen A."/>
            <person name="Logrieco A.F."/>
            <person name="MacCabe A."/>
            <person name="Maekelae M.R."/>
            <person name="Malavazi I."/>
            <person name="Melin P."/>
            <person name="Meyer V."/>
            <person name="Mielnichuk N."/>
            <person name="Miskei M."/>
            <person name="Molnar A.P."/>
            <person name="Mule G."/>
            <person name="Ngan C.Y."/>
            <person name="Orejas M."/>
            <person name="Orosz E."/>
            <person name="Ouedraogo J.P."/>
            <person name="Overkamp K.M."/>
            <person name="Park H.-S."/>
            <person name="Perrone G."/>
            <person name="Piumi F."/>
            <person name="Punt P.J."/>
            <person name="Ram A.F."/>
            <person name="Ramon A."/>
            <person name="Rauscher S."/>
            <person name="Record E."/>
            <person name="Riano-Pachon D.M."/>
            <person name="Robert V."/>
            <person name="Roehrig J."/>
            <person name="Ruller R."/>
            <person name="Salamov A."/>
            <person name="Salih N.S."/>
            <person name="Samson R.A."/>
            <person name="Sandor E."/>
            <person name="Sanguinetti M."/>
            <person name="Schuetze T."/>
            <person name="Sepcic K."/>
            <person name="Shelest E."/>
            <person name="Sherlock G."/>
            <person name="Sophianopoulou V."/>
            <person name="Squina F.M."/>
            <person name="Sun H."/>
            <person name="Susca A."/>
            <person name="Todd R.B."/>
            <person name="Tsang A."/>
            <person name="Unkles S.E."/>
            <person name="van de Wiele N."/>
            <person name="van Rossen-Uffink D."/>
            <person name="Oliveira J.V."/>
            <person name="Vesth T.C."/>
            <person name="Visser J."/>
            <person name="Yu J.-H."/>
            <person name="Zhou M."/>
            <person name="Andersen M.R."/>
            <person name="Archer D.B."/>
            <person name="Baker S.E."/>
            <person name="Benoit I."/>
            <person name="Brakhage A.A."/>
            <person name="Braus G.H."/>
            <person name="Fischer R."/>
            <person name="Frisvad J.C."/>
            <person name="Goldman G.H."/>
            <person name="Houbraken J."/>
            <person name="Oakley B."/>
            <person name="Pocsi I."/>
            <person name="Scazzocchio C."/>
            <person name="Seiboth B."/>
            <person name="vanKuyk P.A."/>
            <person name="Wortman J."/>
            <person name="Dyer P.S."/>
            <person name="Grigoriev I.V."/>
        </authorList>
    </citation>
    <scope>NUCLEOTIDE SEQUENCE [LARGE SCALE GENOMIC DNA]</scope>
    <source>
        <strain evidence="11">CBS 506.65</strain>
    </source>
</reference>
<comment type="function">
    <text evidence="8">Component of the Mediator complex, a coactivator involved in the regulated transcription of nearly all RNA polymerase II-dependent genes. Mediator functions as a bridge to convey information from gene-specific regulatory proteins to the basal RNA polymerase II transcription machinery. Mediator is recruited to promoters by direct interactions with regulatory proteins and serves as a scaffold for the assembly of a functional preinitiation complex with RNA polymerase II and the general transcription factors.</text>
</comment>
<keyword evidence="4 8" id="KW-0805">Transcription regulation</keyword>
<evidence type="ECO:0000256" key="2">
    <source>
        <dbReference type="ARBA" id="ARBA00005635"/>
    </source>
</evidence>
<evidence type="ECO:0000256" key="5">
    <source>
        <dbReference type="ARBA" id="ARBA00023163"/>
    </source>
</evidence>
<evidence type="ECO:0000256" key="4">
    <source>
        <dbReference type="ARBA" id="ARBA00023015"/>
    </source>
</evidence>
<dbReference type="GO" id="GO:0070847">
    <property type="term" value="C:core mediator complex"/>
    <property type="evidence" value="ECO:0007669"/>
    <property type="project" value="TreeGrafter"/>
</dbReference>